<organism evidence="2 3">
    <name type="scientific">Acidovorax temperans</name>
    <dbReference type="NCBI Taxonomy" id="80878"/>
    <lineage>
        <taxon>Bacteria</taxon>
        <taxon>Pseudomonadati</taxon>
        <taxon>Pseudomonadota</taxon>
        <taxon>Betaproteobacteria</taxon>
        <taxon>Burkholderiales</taxon>
        <taxon>Comamonadaceae</taxon>
        <taxon>Acidovorax</taxon>
    </lineage>
</organism>
<dbReference type="CDD" id="cd12108">
    <property type="entry name" value="Hr-like"/>
    <property type="match status" value="1"/>
</dbReference>
<gene>
    <name evidence="2" type="ORF">BDD18_1253</name>
</gene>
<dbReference type="Pfam" id="PF01814">
    <property type="entry name" value="Hemerythrin"/>
    <property type="match status" value="1"/>
</dbReference>
<accession>A0A543LL24</accession>
<protein>
    <submittedName>
        <fullName evidence="2">Hemerythrin HHE cation binding domain-containing protein</fullName>
    </submittedName>
</protein>
<evidence type="ECO:0000259" key="1">
    <source>
        <dbReference type="Pfam" id="PF01814"/>
    </source>
</evidence>
<dbReference type="Proteomes" id="UP000316993">
    <property type="component" value="Unassembled WGS sequence"/>
</dbReference>
<evidence type="ECO:0000313" key="2">
    <source>
        <dbReference type="EMBL" id="TQN08096.1"/>
    </source>
</evidence>
<reference evidence="2 3" key="1">
    <citation type="submission" date="2019-06" db="EMBL/GenBank/DDBJ databases">
        <title>Genomic Encyclopedia of Archaeal and Bacterial Type Strains, Phase II (KMG-II): from individual species to whole genera.</title>
        <authorList>
            <person name="Goeker M."/>
        </authorList>
    </citation>
    <scope>NUCLEOTIDE SEQUENCE [LARGE SCALE GENOMIC DNA]</scope>
    <source>
        <strain evidence="2 3">DSM 7270</strain>
    </source>
</reference>
<dbReference type="Gene3D" id="1.20.120.520">
    <property type="entry name" value="nmb1532 protein domain like"/>
    <property type="match status" value="1"/>
</dbReference>
<evidence type="ECO:0000313" key="3">
    <source>
        <dbReference type="Proteomes" id="UP000316993"/>
    </source>
</evidence>
<name>A0A543LL24_9BURK</name>
<sequence>MQRMNIFEALRQSHTVQRHLSALLLKTHGDTAERHTLFQALKGELAVHALAEDRHFYIPLMQHDAGIDLSRHAIAEHHQINELVEALETTEASSPAWLPLARKLTEKVEHHLREEEQRFFQMAGKLLTDAQKSVLARDYLNEYDTAKAELAVQPEDCTTAE</sequence>
<proteinExistence type="predicted"/>
<dbReference type="InterPro" id="IPR012312">
    <property type="entry name" value="Hemerythrin-like"/>
</dbReference>
<dbReference type="PANTHER" id="PTHR35585">
    <property type="entry name" value="HHE DOMAIN PROTEIN (AFU_ORTHOLOGUE AFUA_4G00730)"/>
    <property type="match status" value="1"/>
</dbReference>
<feature type="domain" description="Hemerythrin-like" evidence="1">
    <location>
        <begin position="6"/>
        <end position="123"/>
    </location>
</feature>
<comment type="caution">
    <text evidence="2">The sequence shown here is derived from an EMBL/GenBank/DDBJ whole genome shotgun (WGS) entry which is preliminary data.</text>
</comment>
<dbReference type="PANTHER" id="PTHR35585:SF1">
    <property type="entry name" value="HHE DOMAIN PROTEIN (AFU_ORTHOLOGUE AFUA_4G00730)"/>
    <property type="match status" value="1"/>
</dbReference>
<dbReference type="EMBL" id="VFPV01000001">
    <property type="protein sequence ID" value="TQN08096.1"/>
    <property type="molecule type" value="Genomic_DNA"/>
</dbReference>
<dbReference type="AlphaFoldDB" id="A0A543LL24"/>